<keyword evidence="6" id="KW-0676">Redox-active center</keyword>
<dbReference type="OrthoDB" id="338622at2759"/>
<evidence type="ECO:0000256" key="4">
    <source>
        <dbReference type="ARBA" id="ARBA00023002"/>
    </source>
</evidence>
<dbReference type="Pfam" id="PF00578">
    <property type="entry name" value="AhpC-TSA"/>
    <property type="match status" value="1"/>
</dbReference>
<dbReference type="PANTHER" id="PTHR42801">
    <property type="entry name" value="THIOREDOXIN-DEPENDENT PEROXIDE REDUCTASE"/>
    <property type="match status" value="1"/>
</dbReference>
<dbReference type="CDD" id="cd02970">
    <property type="entry name" value="PRX_like2"/>
    <property type="match status" value="1"/>
</dbReference>
<accession>A0A9P9BTK6</accession>
<proteinExistence type="inferred from homology"/>
<keyword evidence="4" id="KW-0560">Oxidoreductase</keyword>
<comment type="similarity">
    <text evidence="8">Belongs to the peroxiredoxin family. BCP/PrxQ subfamily.</text>
</comment>
<dbReference type="PANTHER" id="PTHR42801:SF7">
    <property type="entry name" value="SLL1159 PROTEIN"/>
    <property type="match status" value="1"/>
</dbReference>
<evidence type="ECO:0000313" key="12">
    <source>
        <dbReference type="Proteomes" id="UP000756346"/>
    </source>
</evidence>
<dbReference type="GeneID" id="70182138"/>
<evidence type="ECO:0000259" key="10">
    <source>
        <dbReference type="PROSITE" id="PS51352"/>
    </source>
</evidence>
<evidence type="ECO:0000256" key="2">
    <source>
        <dbReference type="ARBA" id="ARBA00022559"/>
    </source>
</evidence>
<feature type="domain" description="Thioredoxin" evidence="10">
    <location>
        <begin position="44"/>
        <end position="214"/>
    </location>
</feature>
<dbReference type="Proteomes" id="UP000756346">
    <property type="component" value="Unassembled WGS sequence"/>
</dbReference>
<evidence type="ECO:0000256" key="1">
    <source>
        <dbReference type="ARBA" id="ARBA00013017"/>
    </source>
</evidence>
<keyword evidence="2" id="KW-0575">Peroxidase</keyword>
<dbReference type="GO" id="GO:0034599">
    <property type="term" value="P:cellular response to oxidative stress"/>
    <property type="evidence" value="ECO:0007669"/>
    <property type="project" value="TreeGrafter"/>
</dbReference>
<sequence length="214" mass="23462">MGQNEELKAISANFKKIGDPATLEKIYGGLDKFTAVYDPSTAAVKAGDKLPDFTMTDATGKPVSSSELLSQGAILVTFYRGSWCPYCNVAVQYLQQNLDAFKAKGVTLVAISPELPDYSLSLVEKQELKFPVLTDLHNEYAKKLGILYDQSSARELHGKVGVDLKARNDEDTWEVPLPTTLLVDKGGVVRNVHIEADFRKRLDPADALAWADAL</sequence>
<dbReference type="GO" id="GO:0005737">
    <property type="term" value="C:cytoplasm"/>
    <property type="evidence" value="ECO:0007669"/>
    <property type="project" value="TreeGrafter"/>
</dbReference>
<reference evidence="11" key="1">
    <citation type="journal article" date="2021" name="Nat. Commun.">
        <title>Genetic determinants of endophytism in the Arabidopsis root mycobiome.</title>
        <authorList>
            <person name="Mesny F."/>
            <person name="Miyauchi S."/>
            <person name="Thiergart T."/>
            <person name="Pickel B."/>
            <person name="Atanasova L."/>
            <person name="Karlsson M."/>
            <person name="Huettel B."/>
            <person name="Barry K.W."/>
            <person name="Haridas S."/>
            <person name="Chen C."/>
            <person name="Bauer D."/>
            <person name="Andreopoulos W."/>
            <person name="Pangilinan J."/>
            <person name="LaButti K."/>
            <person name="Riley R."/>
            <person name="Lipzen A."/>
            <person name="Clum A."/>
            <person name="Drula E."/>
            <person name="Henrissat B."/>
            <person name="Kohler A."/>
            <person name="Grigoriev I.V."/>
            <person name="Martin F.M."/>
            <person name="Hacquard S."/>
        </authorList>
    </citation>
    <scope>NUCLEOTIDE SEQUENCE</scope>
    <source>
        <strain evidence="11">MPI-CAGE-CH-0230</strain>
    </source>
</reference>
<dbReference type="Gene3D" id="3.40.30.10">
    <property type="entry name" value="Glutaredoxin"/>
    <property type="match status" value="1"/>
</dbReference>
<evidence type="ECO:0000256" key="6">
    <source>
        <dbReference type="ARBA" id="ARBA00023284"/>
    </source>
</evidence>
<dbReference type="EC" id="1.11.1.24" evidence="1"/>
<comment type="catalytic activity">
    <reaction evidence="9">
        <text>a hydroperoxide + [thioredoxin]-dithiol = an alcohol + [thioredoxin]-disulfide + H2O</text>
        <dbReference type="Rhea" id="RHEA:62620"/>
        <dbReference type="Rhea" id="RHEA-COMP:10698"/>
        <dbReference type="Rhea" id="RHEA-COMP:10700"/>
        <dbReference type="ChEBI" id="CHEBI:15377"/>
        <dbReference type="ChEBI" id="CHEBI:29950"/>
        <dbReference type="ChEBI" id="CHEBI:30879"/>
        <dbReference type="ChEBI" id="CHEBI:35924"/>
        <dbReference type="ChEBI" id="CHEBI:50058"/>
        <dbReference type="EC" id="1.11.1.24"/>
    </reaction>
</comment>
<dbReference type="EMBL" id="JAGTJQ010000002">
    <property type="protein sequence ID" value="KAH7037032.1"/>
    <property type="molecule type" value="Genomic_DNA"/>
</dbReference>
<dbReference type="SUPFAM" id="SSF52833">
    <property type="entry name" value="Thioredoxin-like"/>
    <property type="match status" value="1"/>
</dbReference>
<organism evidence="11 12">
    <name type="scientific">Microdochium trichocladiopsis</name>
    <dbReference type="NCBI Taxonomy" id="1682393"/>
    <lineage>
        <taxon>Eukaryota</taxon>
        <taxon>Fungi</taxon>
        <taxon>Dikarya</taxon>
        <taxon>Ascomycota</taxon>
        <taxon>Pezizomycotina</taxon>
        <taxon>Sordariomycetes</taxon>
        <taxon>Xylariomycetidae</taxon>
        <taxon>Xylariales</taxon>
        <taxon>Microdochiaceae</taxon>
        <taxon>Microdochium</taxon>
    </lineage>
</organism>
<protein>
    <recommendedName>
        <fullName evidence="1">thioredoxin-dependent peroxiredoxin</fullName>
        <ecNumber evidence="1">1.11.1.24</ecNumber>
    </recommendedName>
    <alternativeName>
        <fullName evidence="7">Thioredoxin peroxidase</fullName>
    </alternativeName>
</protein>
<dbReference type="PROSITE" id="PS51352">
    <property type="entry name" value="THIOREDOXIN_2"/>
    <property type="match status" value="1"/>
</dbReference>
<evidence type="ECO:0000256" key="3">
    <source>
        <dbReference type="ARBA" id="ARBA00022862"/>
    </source>
</evidence>
<dbReference type="GO" id="GO:0045454">
    <property type="term" value="P:cell redox homeostasis"/>
    <property type="evidence" value="ECO:0007669"/>
    <property type="project" value="TreeGrafter"/>
</dbReference>
<dbReference type="RefSeq" id="XP_046016153.1">
    <property type="nucleotide sequence ID" value="XM_046152592.1"/>
</dbReference>
<evidence type="ECO:0000256" key="5">
    <source>
        <dbReference type="ARBA" id="ARBA00023157"/>
    </source>
</evidence>
<dbReference type="GO" id="GO:0008379">
    <property type="term" value="F:thioredoxin peroxidase activity"/>
    <property type="evidence" value="ECO:0007669"/>
    <property type="project" value="TreeGrafter"/>
</dbReference>
<dbReference type="InterPro" id="IPR036249">
    <property type="entry name" value="Thioredoxin-like_sf"/>
</dbReference>
<gene>
    <name evidence="11" type="ORF">B0I36DRAFT_313173</name>
</gene>
<comment type="caution">
    <text evidence="11">The sequence shown here is derived from an EMBL/GenBank/DDBJ whole genome shotgun (WGS) entry which is preliminary data.</text>
</comment>
<keyword evidence="3" id="KW-0049">Antioxidant</keyword>
<keyword evidence="12" id="KW-1185">Reference proteome</keyword>
<dbReference type="InterPro" id="IPR000866">
    <property type="entry name" value="AhpC/TSA"/>
</dbReference>
<name>A0A9P9BTK6_9PEZI</name>
<keyword evidence="5" id="KW-1015">Disulfide bond</keyword>
<evidence type="ECO:0000256" key="9">
    <source>
        <dbReference type="ARBA" id="ARBA00049091"/>
    </source>
</evidence>
<evidence type="ECO:0000256" key="8">
    <source>
        <dbReference type="ARBA" id="ARBA00038489"/>
    </source>
</evidence>
<dbReference type="AlphaFoldDB" id="A0A9P9BTK6"/>
<evidence type="ECO:0000256" key="7">
    <source>
        <dbReference type="ARBA" id="ARBA00032824"/>
    </source>
</evidence>
<dbReference type="InterPro" id="IPR013766">
    <property type="entry name" value="Thioredoxin_domain"/>
</dbReference>
<evidence type="ECO:0000313" key="11">
    <source>
        <dbReference type="EMBL" id="KAH7037032.1"/>
    </source>
</evidence>
<dbReference type="InterPro" id="IPR050924">
    <property type="entry name" value="Peroxiredoxin_BCP/PrxQ"/>
</dbReference>